<keyword evidence="10" id="KW-1133">Transmembrane helix</keyword>
<evidence type="ECO:0000256" key="5">
    <source>
        <dbReference type="ARBA" id="ARBA00022741"/>
    </source>
</evidence>
<dbReference type="GO" id="GO:0005524">
    <property type="term" value="F:ATP binding"/>
    <property type="evidence" value="ECO:0007669"/>
    <property type="project" value="UniProtKB-KW"/>
</dbReference>
<dbReference type="SUPFAM" id="SSF55874">
    <property type="entry name" value="ATPase domain of HSP90 chaperone/DNA topoisomerase II/histidine kinase"/>
    <property type="match status" value="1"/>
</dbReference>
<dbReference type="PANTHER" id="PTHR24421:SF10">
    <property type="entry name" value="NITRATE_NITRITE SENSOR PROTEIN NARQ"/>
    <property type="match status" value="1"/>
</dbReference>
<keyword evidence="4" id="KW-0808">Transferase</keyword>
<dbReference type="SMART" id="SM00387">
    <property type="entry name" value="HATPase_c"/>
    <property type="match status" value="1"/>
</dbReference>
<gene>
    <name evidence="12" type="ORF">JEQ17_46595</name>
</gene>
<evidence type="ECO:0000256" key="2">
    <source>
        <dbReference type="ARBA" id="ARBA00012438"/>
    </source>
</evidence>
<keyword evidence="9" id="KW-0175">Coiled coil</keyword>
<proteinExistence type="predicted"/>
<name>A0A7T7L492_9ACTN</name>
<dbReference type="PANTHER" id="PTHR24421">
    <property type="entry name" value="NITRATE/NITRITE SENSOR PROTEIN NARX-RELATED"/>
    <property type="match status" value="1"/>
</dbReference>
<keyword evidence="6 12" id="KW-0418">Kinase</keyword>
<dbReference type="EMBL" id="CP066831">
    <property type="protein sequence ID" value="QQM46160.1"/>
    <property type="molecule type" value="Genomic_DNA"/>
</dbReference>
<feature type="transmembrane region" description="Helical" evidence="10">
    <location>
        <begin position="101"/>
        <end position="119"/>
    </location>
</feature>
<evidence type="ECO:0000256" key="1">
    <source>
        <dbReference type="ARBA" id="ARBA00000085"/>
    </source>
</evidence>
<evidence type="ECO:0000256" key="3">
    <source>
        <dbReference type="ARBA" id="ARBA00022553"/>
    </source>
</evidence>
<dbReference type="GO" id="GO:0000155">
    <property type="term" value="F:phosphorelay sensor kinase activity"/>
    <property type="evidence" value="ECO:0007669"/>
    <property type="project" value="InterPro"/>
</dbReference>
<dbReference type="RefSeq" id="WP_200400994.1">
    <property type="nucleotide sequence ID" value="NZ_CP066831.1"/>
</dbReference>
<sequence length="391" mass="40114">MERFRGRWSWLDAAIVAVAGGLGAVGVVLGPSSGGGATEWVLVGAAAAALGLVRHVPLTVFAVEVVLTLVGDAALPVGGHVAPLAGVVALGAVAYRHRWPATGAAYLAGYATILVAFGSDGDGLLTGADGLVRIVTLALTVAAPVAFGRYLAGVRLASAVAEERVRDAEERRDAEMQAIRLAERARIAGDLHDLVAHHVSAIALQAGAAQYAATHAPDPEQRLSVAVDSLGAIHTSAGQALVDLRSLLRVLRNPSEQESLVDPEQMITDAVQRSRTAGLHVVAHLDKGTVEAPLTLRVTAARVVQEALTNALKHAGPGAEVETTVDVDDTQLSVEVANSGPVGPPPALPESGHGLAGMRERVEILGGTLAAGPTHSGGWRLRVTLPLGART</sequence>
<dbReference type="Pfam" id="PF07730">
    <property type="entry name" value="HisKA_3"/>
    <property type="match status" value="1"/>
</dbReference>
<feature type="transmembrane region" description="Helical" evidence="10">
    <location>
        <begin position="9"/>
        <end position="29"/>
    </location>
</feature>
<dbReference type="CDD" id="cd16917">
    <property type="entry name" value="HATPase_UhpB-NarQ-NarX-like"/>
    <property type="match status" value="1"/>
</dbReference>
<evidence type="ECO:0000256" key="7">
    <source>
        <dbReference type="ARBA" id="ARBA00022840"/>
    </source>
</evidence>
<dbReference type="Pfam" id="PF02518">
    <property type="entry name" value="HATPase_c"/>
    <property type="match status" value="1"/>
</dbReference>
<keyword evidence="10" id="KW-0472">Membrane</keyword>
<protein>
    <recommendedName>
        <fullName evidence="2">histidine kinase</fullName>
        <ecNumber evidence="2">2.7.13.3</ecNumber>
    </recommendedName>
</protein>
<dbReference type="GO" id="GO:0046983">
    <property type="term" value="F:protein dimerization activity"/>
    <property type="evidence" value="ECO:0007669"/>
    <property type="project" value="InterPro"/>
</dbReference>
<evidence type="ECO:0000256" key="4">
    <source>
        <dbReference type="ARBA" id="ARBA00022679"/>
    </source>
</evidence>
<feature type="transmembrane region" description="Helical" evidence="10">
    <location>
        <begin position="74"/>
        <end position="95"/>
    </location>
</feature>
<dbReference type="PROSITE" id="PS50109">
    <property type="entry name" value="HIS_KIN"/>
    <property type="match status" value="1"/>
</dbReference>
<keyword evidence="8" id="KW-0902">Two-component regulatory system</keyword>
<evidence type="ECO:0000256" key="8">
    <source>
        <dbReference type="ARBA" id="ARBA00023012"/>
    </source>
</evidence>
<evidence type="ECO:0000313" key="12">
    <source>
        <dbReference type="EMBL" id="QQM46160.1"/>
    </source>
</evidence>
<evidence type="ECO:0000256" key="9">
    <source>
        <dbReference type="SAM" id="Coils"/>
    </source>
</evidence>
<feature type="domain" description="Histidine kinase" evidence="11">
    <location>
        <begin position="302"/>
        <end position="389"/>
    </location>
</feature>
<feature type="transmembrane region" description="Helical" evidence="10">
    <location>
        <begin position="41"/>
        <end position="67"/>
    </location>
</feature>
<dbReference type="AlphaFoldDB" id="A0A7T7L492"/>
<keyword evidence="10" id="KW-0812">Transmembrane</keyword>
<accession>A0A7T7L492</accession>
<keyword evidence="5" id="KW-0547">Nucleotide-binding</keyword>
<dbReference type="InterPro" id="IPR050482">
    <property type="entry name" value="Sensor_HK_TwoCompSys"/>
</dbReference>
<dbReference type="InterPro" id="IPR005467">
    <property type="entry name" value="His_kinase_dom"/>
</dbReference>
<keyword evidence="3" id="KW-0597">Phosphoprotein</keyword>
<evidence type="ECO:0000256" key="6">
    <source>
        <dbReference type="ARBA" id="ARBA00022777"/>
    </source>
</evidence>
<evidence type="ECO:0000313" key="13">
    <source>
        <dbReference type="Proteomes" id="UP000595636"/>
    </source>
</evidence>
<dbReference type="InterPro" id="IPR011712">
    <property type="entry name" value="Sig_transdc_His_kin_sub3_dim/P"/>
</dbReference>
<comment type="catalytic activity">
    <reaction evidence="1">
        <text>ATP + protein L-histidine = ADP + protein N-phospho-L-histidine.</text>
        <dbReference type="EC" id="2.7.13.3"/>
    </reaction>
</comment>
<organism evidence="12 13">
    <name type="scientific">Streptomyces liliifuscus</name>
    <dbReference type="NCBI Taxonomy" id="2797636"/>
    <lineage>
        <taxon>Bacteria</taxon>
        <taxon>Bacillati</taxon>
        <taxon>Actinomycetota</taxon>
        <taxon>Actinomycetes</taxon>
        <taxon>Kitasatosporales</taxon>
        <taxon>Streptomycetaceae</taxon>
        <taxon>Streptomyces</taxon>
    </lineage>
</organism>
<keyword evidence="7" id="KW-0067">ATP-binding</keyword>
<evidence type="ECO:0000259" key="11">
    <source>
        <dbReference type="PROSITE" id="PS50109"/>
    </source>
</evidence>
<dbReference type="KEGG" id="slf:JEQ17_46595"/>
<dbReference type="InterPro" id="IPR003594">
    <property type="entry name" value="HATPase_dom"/>
</dbReference>
<feature type="transmembrane region" description="Helical" evidence="10">
    <location>
        <begin position="131"/>
        <end position="152"/>
    </location>
</feature>
<dbReference type="Gene3D" id="3.30.565.10">
    <property type="entry name" value="Histidine kinase-like ATPase, C-terminal domain"/>
    <property type="match status" value="1"/>
</dbReference>
<keyword evidence="13" id="KW-1185">Reference proteome</keyword>
<evidence type="ECO:0000256" key="10">
    <source>
        <dbReference type="SAM" id="Phobius"/>
    </source>
</evidence>
<dbReference type="GO" id="GO:0016020">
    <property type="term" value="C:membrane"/>
    <property type="evidence" value="ECO:0007669"/>
    <property type="project" value="InterPro"/>
</dbReference>
<feature type="coiled-coil region" evidence="9">
    <location>
        <begin position="158"/>
        <end position="185"/>
    </location>
</feature>
<dbReference type="Gene3D" id="1.20.5.1930">
    <property type="match status" value="1"/>
</dbReference>
<dbReference type="EC" id="2.7.13.3" evidence="2"/>
<dbReference type="Proteomes" id="UP000595636">
    <property type="component" value="Chromosome"/>
</dbReference>
<dbReference type="InterPro" id="IPR036890">
    <property type="entry name" value="HATPase_C_sf"/>
</dbReference>
<reference evidence="12 13" key="1">
    <citation type="submission" date="2020-12" db="EMBL/GenBank/DDBJ databases">
        <title>A novel species.</title>
        <authorList>
            <person name="Li K."/>
        </authorList>
    </citation>
    <scope>NUCLEOTIDE SEQUENCE [LARGE SCALE GENOMIC DNA]</scope>
    <source>
        <strain evidence="12 13">ZYC-3</strain>
    </source>
</reference>